<dbReference type="Proteomes" id="UP000003053">
    <property type="component" value="Unassembled WGS sequence"/>
</dbReference>
<organism evidence="1 2">
    <name type="scientific">Polaribacter irgensii 23-P</name>
    <dbReference type="NCBI Taxonomy" id="313594"/>
    <lineage>
        <taxon>Bacteria</taxon>
        <taxon>Pseudomonadati</taxon>
        <taxon>Bacteroidota</taxon>
        <taxon>Flavobacteriia</taxon>
        <taxon>Flavobacteriales</taxon>
        <taxon>Flavobacteriaceae</taxon>
    </lineage>
</organism>
<accession>A4BXR4</accession>
<evidence type="ECO:0000313" key="1">
    <source>
        <dbReference type="EMBL" id="EAR13755.1"/>
    </source>
</evidence>
<gene>
    <name evidence="1" type="ORF">PI23P_04637</name>
</gene>
<protein>
    <submittedName>
        <fullName evidence="1">Uncharacterized protein</fullName>
    </submittedName>
</protein>
<sequence length="92" mass="10842">MIRDTNFDCDVILTVHFLLDQKNTVLKPNKPNKNTADMKTRDKQCEACKTAFPTMYRIQYTTPKMWVFVCEQCLLRLKKDNPAYTYGGTWKL</sequence>
<comment type="caution">
    <text evidence="1">The sequence shown here is derived from an EMBL/GenBank/DDBJ whole genome shotgun (WGS) entry which is preliminary data.</text>
</comment>
<evidence type="ECO:0000313" key="2">
    <source>
        <dbReference type="Proteomes" id="UP000003053"/>
    </source>
</evidence>
<proteinExistence type="predicted"/>
<reference evidence="1 2" key="1">
    <citation type="submission" date="2006-02" db="EMBL/GenBank/DDBJ databases">
        <authorList>
            <person name="Murray A."/>
            <person name="Staley J."/>
            <person name="Ferriera S."/>
            <person name="Johnson J."/>
            <person name="Kravitz S."/>
            <person name="Halpern A."/>
            <person name="Remington K."/>
            <person name="Beeson K."/>
            <person name="Tran B."/>
            <person name="Rogers Y.-H."/>
            <person name="Friedman R."/>
            <person name="Venter J.C."/>
        </authorList>
    </citation>
    <scope>NUCLEOTIDE SEQUENCE [LARGE SCALE GENOMIC DNA]</scope>
    <source>
        <strain evidence="1 2">23-P</strain>
    </source>
</reference>
<dbReference type="HOGENOM" id="CLU_2410717_0_0_10"/>
<name>A4BXR4_9FLAO</name>
<dbReference type="EMBL" id="AAOG01000001">
    <property type="protein sequence ID" value="EAR13755.1"/>
    <property type="molecule type" value="Genomic_DNA"/>
</dbReference>
<dbReference type="eggNOG" id="ENOG5032Q5I">
    <property type="taxonomic scope" value="Bacteria"/>
</dbReference>
<dbReference type="AlphaFoldDB" id="A4BXR4"/>
<keyword evidence="2" id="KW-1185">Reference proteome</keyword>
<dbReference type="OrthoDB" id="1453484at2"/>